<proteinExistence type="predicted"/>
<keyword evidence="2" id="KW-1185">Reference proteome</keyword>
<evidence type="ECO:0000313" key="1">
    <source>
        <dbReference type="EMBL" id="ARQ01653.1"/>
    </source>
</evidence>
<sequence length="200" mass="21418">MTILYLRIAFVSVLFLTSYHPATACEYRAENKVSASLQRSADVISALREATIAGILPTNAADPKNGDTDDHKSTIGRMQRFGNALASSGAEAASGLSMLLVEEGLWSRYRAMQDGVAFQIQTSGAQADDTVVITGEAVLAAMEEGTLSSDEAIARGLIVIVPGDSIDDGKVLSAFASFAKADNFTQPIAFKKQRVLRWRE</sequence>
<protein>
    <submittedName>
        <fullName evidence="1">Uncharacterized protein</fullName>
    </submittedName>
</protein>
<evidence type="ECO:0000313" key="2">
    <source>
        <dbReference type="Proteomes" id="UP000194137"/>
    </source>
</evidence>
<name>A0A1W6ZWG8_9HYPH</name>
<accession>A0A1W6ZWG8</accession>
<dbReference type="EMBL" id="CP021112">
    <property type="protein sequence ID" value="ARQ01653.1"/>
    <property type="molecule type" value="Genomic_DNA"/>
</dbReference>
<dbReference type="RefSeq" id="WP_086090044.1">
    <property type="nucleotide sequence ID" value="NZ_CP021112.1"/>
</dbReference>
<reference evidence="1 2" key="1">
    <citation type="submission" date="2017-05" db="EMBL/GenBank/DDBJ databases">
        <title>Full genome sequence of Pseudorhodoplanes sinuspersici.</title>
        <authorList>
            <person name="Dastgheib S.M.M."/>
            <person name="Shavandi M."/>
            <person name="Tirandaz H."/>
        </authorList>
    </citation>
    <scope>NUCLEOTIDE SEQUENCE [LARGE SCALE GENOMIC DNA]</scope>
    <source>
        <strain evidence="1 2">RIPI110</strain>
    </source>
</reference>
<dbReference type="KEGG" id="psin:CAK95_23005"/>
<organism evidence="1 2">
    <name type="scientific">Pseudorhodoplanes sinuspersici</name>
    <dbReference type="NCBI Taxonomy" id="1235591"/>
    <lineage>
        <taxon>Bacteria</taxon>
        <taxon>Pseudomonadati</taxon>
        <taxon>Pseudomonadota</taxon>
        <taxon>Alphaproteobacteria</taxon>
        <taxon>Hyphomicrobiales</taxon>
        <taxon>Pseudorhodoplanes</taxon>
    </lineage>
</organism>
<dbReference type="AlphaFoldDB" id="A0A1W6ZWG8"/>
<dbReference type="Proteomes" id="UP000194137">
    <property type="component" value="Chromosome"/>
</dbReference>
<gene>
    <name evidence="1" type="ORF">CAK95_23005</name>
</gene>